<evidence type="ECO:0000313" key="1">
    <source>
        <dbReference type="EMBL" id="RKN83696.1"/>
    </source>
</evidence>
<dbReference type="RefSeq" id="WP_120710902.1">
    <property type="nucleotide sequence ID" value="NZ_RBCJ01000001.1"/>
</dbReference>
<evidence type="ECO:0008006" key="3">
    <source>
        <dbReference type="Google" id="ProtNLM"/>
    </source>
</evidence>
<reference evidence="1 2" key="1">
    <citation type="submission" date="2018-10" db="EMBL/GenBank/DDBJ databases">
        <title>Ulvibacterium marinum gen. nov., sp. nov., a novel marine bacterium of the family Flavobacteriaceae, isolated from a culture of the green alga Ulva prolifera.</title>
        <authorList>
            <person name="Zhang Z."/>
        </authorList>
    </citation>
    <scope>NUCLEOTIDE SEQUENCE [LARGE SCALE GENOMIC DNA]</scope>
    <source>
        <strain evidence="1 2">CCMM003</strain>
    </source>
</reference>
<sequence length="110" mass="12490">MENYAKHEKDLIRKYEEAGYDHSYRFENGALIDSETGTAYTPREIYIVAEHRYEGMSNPSDLSILYVLETEDGNKGSLLMGYGPTANLELADFFKNIPKKNVSEKASLNT</sequence>
<name>A0A3B0CI74_9FLAO</name>
<accession>A0A3B0CI74</accession>
<gene>
    <name evidence="1" type="ORF">D7Z94_06480</name>
</gene>
<organism evidence="1 2">
    <name type="scientific">Ulvibacterium marinum</name>
    <dbReference type="NCBI Taxonomy" id="2419782"/>
    <lineage>
        <taxon>Bacteria</taxon>
        <taxon>Pseudomonadati</taxon>
        <taxon>Bacteroidota</taxon>
        <taxon>Flavobacteriia</taxon>
        <taxon>Flavobacteriales</taxon>
        <taxon>Flavobacteriaceae</taxon>
        <taxon>Ulvibacterium</taxon>
    </lineage>
</organism>
<comment type="caution">
    <text evidence="1">The sequence shown here is derived from an EMBL/GenBank/DDBJ whole genome shotgun (WGS) entry which is preliminary data.</text>
</comment>
<keyword evidence="2" id="KW-1185">Reference proteome</keyword>
<dbReference type="OrthoDB" id="8418771at2"/>
<dbReference type="EMBL" id="RBCJ01000001">
    <property type="protein sequence ID" value="RKN83696.1"/>
    <property type="molecule type" value="Genomic_DNA"/>
</dbReference>
<dbReference type="Proteomes" id="UP000276603">
    <property type="component" value="Unassembled WGS sequence"/>
</dbReference>
<proteinExistence type="predicted"/>
<evidence type="ECO:0000313" key="2">
    <source>
        <dbReference type="Proteomes" id="UP000276603"/>
    </source>
</evidence>
<dbReference type="AlphaFoldDB" id="A0A3B0CI74"/>
<protein>
    <recommendedName>
        <fullName evidence="3">Phosphoribosylpyrophosphate synthetase</fullName>
    </recommendedName>
</protein>